<sequence>MKRTKKSKGGSKDSLTDFRQTRESLIARAHRTHSHPPHKMVIKHQGKPIHGPLPLNQPTNNAQLPRLAVTARIKPSRVRLHKLPINLTTFGASRGEGSPRRESVTEVSGHRQPSKRDNNEAGIAGGNLPNDGGHHHRGRRMMSKLVDIAMPSSTRHHPSIPNQPLAIKSFPCSQELMDVVMKRGISGERHWPG</sequence>
<organism evidence="2">
    <name type="scientific">Arundo donax</name>
    <name type="common">Giant reed</name>
    <name type="synonym">Donax arundinaceus</name>
    <dbReference type="NCBI Taxonomy" id="35708"/>
    <lineage>
        <taxon>Eukaryota</taxon>
        <taxon>Viridiplantae</taxon>
        <taxon>Streptophyta</taxon>
        <taxon>Embryophyta</taxon>
        <taxon>Tracheophyta</taxon>
        <taxon>Spermatophyta</taxon>
        <taxon>Magnoliopsida</taxon>
        <taxon>Liliopsida</taxon>
        <taxon>Poales</taxon>
        <taxon>Poaceae</taxon>
        <taxon>PACMAD clade</taxon>
        <taxon>Arundinoideae</taxon>
        <taxon>Arundineae</taxon>
        <taxon>Arundo</taxon>
    </lineage>
</organism>
<evidence type="ECO:0000313" key="2">
    <source>
        <dbReference type="EMBL" id="JAD18321.1"/>
    </source>
</evidence>
<evidence type="ECO:0000256" key="1">
    <source>
        <dbReference type="SAM" id="MobiDB-lite"/>
    </source>
</evidence>
<name>A0A0A8XWQ5_ARUDO</name>
<feature type="region of interest" description="Disordered" evidence="1">
    <location>
        <begin position="91"/>
        <end position="138"/>
    </location>
</feature>
<proteinExistence type="predicted"/>
<dbReference type="EMBL" id="GBRH01279574">
    <property type="protein sequence ID" value="JAD18321.1"/>
    <property type="molecule type" value="Transcribed_RNA"/>
</dbReference>
<reference evidence="2" key="2">
    <citation type="journal article" date="2015" name="Data Brief">
        <title>Shoot transcriptome of the giant reed, Arundo donax.</title>
        <authorList>
            <person name="Barrero R.A."/>
            <person name="Guerrero F.D."/>
            <person name="Moolhuijzen P."/>
            <person name="Goolsby J.A."/>
            <person name="Tidwell J."/>
            <person name="Bellgard S.E."/>
            <person name="Bellgard M.I."/>
        </authorList>
    </citation>
    <scope>NUCLEOTIDE SEQUENCE</scope>
    <source>
        <tissue evidence="2">Shoot tissue taken approximately 20 cm above the soil surface</tissue>
    </source>
</reference>
<protein>
    <submittedName>
        <fullName evidence="2">Uncharacterized protein</fullName>
    </submittedName>
</protein>
<accession>A0A0A8XWQ5</accession>
<dbReference type="AlphaFoldDB" id="A0A0A8XWQ5"/>
<reference evidence="2" key="1">
    <citation type="submission" date="2014-09" db="EMBL/GenBank/DDBJ databases">
        <authorList>
            <person name="Magalhaes I.L.F."/>
            <person name="Oliveira U."/>
            <person name="Santos F.R."/>
            <person name="Vidigal T.H.D.A."/>
            <person name="Brescovit A.D."/>
            <person name="Santos A.J."/>
        </authorList>
    </citation>
    <scope>NUCLEOTIDE SEQUENCE</scope>
    <source>
        <tissue evidence="2">Shoot tissue taken approximately 20 cm above the soil surface</tissue>
    </source>
</reference>